<protein>
    <submittedName>
        <fullName evidence="4">Transcriptional regulator, TetR family</fullName>
    </submittedName>
</protein>
<dbReference type="AlphaFoldDB" id="A0A1I1ZQF3"/>
<dbReference type="Gene3D" id="1.10.357.10">
    <property type="entry name" value="Tetracycline Repressor, domain 2"/>
    <property type="match status" value="1"/>
</dbReference>
<name>A0A1I1ZQF3_9BACL</name>
<dbReference type="InterPro" id="IPR009057">
    <property type="entry name" value="Homeodomain-like_sf"/>
</dbReference>
<evidence type="ECO:0000313" key="5">
    <source>
        <dbReference type="Proteomes" id="UP000183410"/>
    </source>
</evidence>
<keyword evidence="1 2" id="KW-0238">DNA-binding</keyword>
<evidence type="ECO:0000259" key="3">
    <source>
        <dbReference type="PROSITE" id="PS50977"/>
    </source>
</evidence>
<dbReference type="PROSITE" id="PS50977">
    <property type="entry name" value="HTH_TETR_2"/>
    <property type="match status" value="1"/>
</dbReference>
<sequence length="205" mass="22808">MIAKQTLRDRKKEATASALAEAAFELALEKGLDGFVVDDVVQQAGYSRRTFANYFSCKEEAVAAVAVPTTSVEEYEKLLAGLPQAATPLDVLYSLMQMQFTAEFLLKIRKFISLSKQYPTLEPYILGVFRRLQMAAQEALEPFAHGRYKDGYTHLLVGAVYGAFVPILDGGLNVLLPGETEAEPTDAIPFDQYLNSMFEYLRKGF</sequence>
<dbReference type="GO" id="GO:0003677">
    <property type="term" value="F:DNA binding"/>
    <property type="evidence" value="ECO:0007669"/>
    <property type="project" value="UniProtKB-UniRule"/>
</dbReference>
<gene>
    <name evidence="4" type="ORF">SAMN04487969_10226</name>
</gene>
<dbReference type="InterPro" id="IPR001647">
    <property type="entry name" value="HTH_TetR"/>
</dbReference>
<evidence type="ECO:0000256" key="1">
    <source>
        <dbReference type="ARBA" id="ARBA00023125"/>
    </source>
</evidence>
<proteinExistence type="predicted"/>
<reference evidence="5" key="1">
    <citation type="submission" date="2016-10" db="EMBL/GenBank/DDBJ databases">
        <authorList>
            <person name="Varghese N."/>
            <person name="Submissions S."/>
        </authorList>
    </citation>
    <scope>NUCLEOTIDE SEQUENCE [LARGE SCALE GENOMIC DNA]</scope>
    <source>
        <strain evidence="5">CGMCC 1.10223</strain>
    </source>
</reference>
<evidence type="ECO:0000313" key="4">
    <source>
        <dbReference type="EMBL" id="SFE33959.1"/>
    </source>
</evidence>
<dbReference type="EMBL" id="FONN01000002">
    <property type="protein sequence ID" value="SFE33959.1"/>
    <property type="molecule type" value="Genomic_DNA"/>
</dbReference>
<dbReference type="SUPFAM" id="SSF46689">
    <property type="entry name" value="Homeodomain-like"/>
    <property type="match status" value="1"/>
</dbReference>
<feature type="domain" description="HTH tetR-type" evidence="3">
    <location>
        <begin position="13"/>
        <end position="73"/>
    </location>
</feature>
<dbReference type="Proteomes" id="UP000183410">
    <property type="component" value="Unassembled WGS sequence"/>
</dbReference>
<keyword evidence="5" id="KW-1185">Reference proteome</keyword>
<dbReference type="Pfam" id="PF00440">
    <property type="entry name" value="TetR_N"/>
    <property type="match status" value="1"/>
</dbReference>
<evidence type="ECO:0000256" key="2">
    <source>
        <dbReference type="PROSITE-ProRule" id="PRU00335"/>
    </source>
</evidence>
<feature type="DNA-binding region" description="H-T-H motif" evidence="2">
    <location>
        <begin position="36"/>
        <end position="55"/>
    </location>
</feature>
<accession>A0A1I1ZQF3</accession>
<organism evidence="4 5">
    <name type="scientific">Paenibacillus algorifonticola</name>
    <dbReference type="NCBI Taxonomy" id="684063"/>
    <lineage>
        <taxon>Bacteria</taxon>
        <taxon>Bacillati</taxon>
        <taxon>Bacillota</taxon>
        <taxon>Bacilli</taxon>
        <taxon>Bacillales</taxon>
        <taxon>Paenibacillaceae</taxon>
        <taxon>Paenibacillus</taxon>
    </lineage>
</organism>